<dbReference type="GO" id="GO:0016757">
    <property type="term" value="F:glycosyltransferase activity"/>
    <property type="evidence" value="ECO:0007669"/>
    <property type="project" value="InterPro"/>
</dbReference>
<accession>X0XHA0</accession>
<dbReference type="Pfam" id="PF00534">
    <property type="entry name" value="Glycos_transf_1"/>
    <property type="match status" value="1"/>
</dbReference>
<dbReference type="InterPro" id="IPR001296">
    <property type="entry name" value="Glyco_trans_1"/>
</dbReference>
<organism evidence="2">
    <name type="scientific">marine sediment metagenome</name>
    <dbReference type="NCBI Taxonomy" id="412755"/>
    <lineage>
        <taxon>unclassified sequences</taxon>
        <taxon>metagenomes</taxon>
        <taxon>ecological metagenomes</taxon>
    </lineage>
</organism>
<evidence type="ECO:0000313" key="2">
    <source>
        <dbReference type="EMBL" id="GAG24331.1"/>
    </source>
</evidence>
<evidence type="ECO:0000259" key="1">
    <source>
        <dbReference type="Pfam" id="PF00534"/>
    </source>
</evidence>
<reference evidence="2" key="1">
    <citation type="journal article" date="2014" name="Front. Microbiol.">
        <title>High frequency of phylogenetically diverse reductive dehalogenase-homologous genes in deep subseafloor sedimentary metagenomes.</title>
        <authorList>
            <person name="Kawai M."/>
            <person name="Futagami T."/>
            <person name="Toyoda A."/>
            <person name="Takaki Y."/>
            <person name="Nishi S."/>
            <person name="Hori S."/>
            <person name="Arai W."/>
            <person name="Tsubouchi T."/>
            <person name="Morono Y."/>
            <person name="Uchiyama I."/>
            <person name="Ito T."/>
            <person name="Fujiyama A."/>
            <person name="Inagaki F."/>
            <person name="Takami H."/>
        </authorList>
    </citation>
    <scope>NUCLEOTIDE SEQUENCE</scope>
    <source>
        <strain evidence="2">Expedition CK06-06</strain>
    </source>
</reference>
<dbReference type="SUPFAM" id="SSF53756">
    <property type="entry name" value="UDP-Glycosyltransferase/glycogen phosphorylase"/>
    <property type="match status" value="1"/>
</dbReference>
<feature type="non-terminal residue" evidence="2">
    <location>
        <position position="260"/>
    </location>
</feature>
<proteinExistence type="predicted"/>
<sequence>PSFFAGELMICRKCGKLAAHPPNASHSCPRNVLADIMKTFDLYVQYSISEGQGMPALEAMACGVLVAAMKYSAMEDYFQCSTSIEINIERFFWEAIIETEQKRALPNNNDFANKLDKFLRLSETIRAEKSRQTRGYMEELVDTYGQNQKMPRYSWDRTAAIWAQVIRETKIKDPNTTWFCPTSRAHHPNLIPPSNDMNNSEFVNWVISKIWNRPDMLRTYFAGEWLKSLNSGFRIMGDRQIQFNRQQLVEHFMEMVRQAN</sequence>
<dbReference type="AlphaFoldDB" id="X0XHA0"/>
<gene>
    <name evidence="2" type="ORF">S01H1_51588</name>
</gene>
<dbReference type="Gene3D" id="3.40.50.2000">
    <property type="entry name" value="Glycogen Phosphorylase B"/>
    <property type="match status" value="1"/>
</dbReference>
<feature type="non-terminal residue" evidence="2">
    <location>
        <position position="1"/>
    </location>
</feature>
<protein>
    <recommendedName>
        <fullName evidence="1">Glycosyl transferase family 1 domain-containing protein</fullName>
    </recommendedName>
</protein>
<dbReference type="EMBL" id="BARS01033293">
    <property type="protein sequence ID" value="GAG24331.1"/>
    <property type="molecule type" value="Genomic_DNA"/>
</dbReference>
<name>X0XHA0_9ZZZZ</name>
<feature type="domain" description="Glycosyl transferase family 1" evidence="1">
    <location>
        <begin position="29"/>
        <end position="78"/>
    </location>
</feature>
<comment type="caution">
    <text evidence="2">The sequence shown here is derived from an EMBL/GenBank/DDBJ whole genome shotgun (WGS) entry which is preliminary data.</text>
</comment>